<dbReference type="Gene3D" id="3.30.300.160">
    <property type="entry name" value="Type II secretion system, protein E, N-terminal domain"/>
    <property type="match status" value="1"/>
</dbReference>
<evidence type="ECO:0000313" key="9">
    <source>
        <dbReference type="EMBL" id="PRY91306.1"/>
    </source>
</evidence>
<keyword evidence="5 7" id="KW-1133">Transmembrane helix</keyword>
<accession>A0A2T0WX79</accession>
<dbReference type="SUPFAM" id="SSF160246">
    <property type="entry name" value="EspE N-terminal domain-like"/>
    <property type="match status" value="1"/>
</dbReference>
<reference evidence="9 10" key="1">
    <citation type="submission" date="2018-03" db="EMBL/GenBank/DDBJ databases">
        <title>Genomic Encyclopedia of Archaeal and Bacterial Type Strains, Phase II (KMG-II): from individual species to whole genera.</title>
        <authorList>
            <person name="Goeker M."/>
        </authorList>
    </citation>
    <scope>NUCLEOTIDE SEQUENCE [LARGE SCALE GENOMIC DNA]</scope>
    <source>
        <strain evidence="9 10">DSM 100212</strain>
    </source>
</reference>
<dbReference type="PANTHER" id="PTHR43867:SF2">
    <property type="entry name" value="CELLULOSE SYNTHASE CATALYTIC SUBUNIT A [UDP-FORMING]"/>
    <property type="match status" value="1"/>
</dbReference>
<dbReference type="PANTHER" id="PTHR43867">
    <property type="entry name" value="CELLULOSE SYNTHASE CATALYTIC SUBUNIT A [UDP-FORMING]"/>
    <property type="match status" value="1"/>
</dbReference>
<comment type="subcellular location">
    <subcellularLocation>
        <location evidence="1">Membrane</location>
        <topology evidence="1">Multi-pass membrane protein</topology>
    </subcellularLocation>
</comment>
<sequence>MFTDGATEVRQQAAAVASLPVPRRIGRILCDDGHLTPLALREALAEQARLDAPLGEILLAKGLISPDALLSALAQQCGWPVAQSPPAPQDNLLELLPATEWLALGAVPWSRSDDTLTVALSRPHDLEAVTAALPTSLTITPLLATPQMIEDRLHQLFGAALARRAETRVPEDYSCRTFDRWQGTRANMSLLLLSGLLIVLLDPLSAALLLIGWTILTLGAVSLLKSACTLAFLVPRKAPAPQPMPKNMPRISTMIALYKEPEVVPRLISHMRDIDYPAALLDVLFVLEEADTATRQAFEDARPLPHGFRVITVPEGHPKTKPRALNYALDFCRGEIIGIYDAEDMPEPAQLRQVARQFANTSPEVVCLQGVLDYFNPRENWLARCFTAEYAGWFRLVLPGMARLNLPLPLGGTTLFFRRDALEQLGGWDAHNVTEDADLGMRLARFGWRTDLLASHTLEEANCHLWPWIKQRSRWIKGYMVTYLVHMRAPLRLLRDLGLLRFVWFQVFFLATISQFLLAPLLWTFWLIPFGVHHPIEAATGAGLLTSLSWVFIGSEVLNMFSAALATKGPQHRHLWPWIPTMVFYFPLASVAAAKALYEMIFSPFYWDKTTHGISKVNPKEA</sequence>
<dbReference type="GO" id="GO:0016020">
    <property type="term" value="C:membrane"/>
    <property type="evidence" value="ECO:0007669"/>
    <property type="project" value="UniProtKB-SubCell"/>
</dbReference>
<feature type="transmembrane region" description="Helical" evidence="7">
    <location>
        <begin position="502"/>
        <end position="528"/>
    </location>
</feature>
<dbReference type="InterPro" id="IPR029044">
    <property type="entry name" value="Nucleotide-diphossugar_trans"/>
</dbReference>
<keyword evidence="10" id="KW-1185">Reference proteome</keyword>
<evidence type="ECO:0000256" key="6">
    <source>
        <dbReference type="ARBA" id="ARBA00023136"/>
    </source>
</evidence>
<protein>
    <submittedName>
        <fullName evidence="9">Cellulose synthase/poly-beta-1,6-N-acetylglucosamine synthase-like glycosyltransferase</fullName>
    </submittedName>
</protein>
<keyword evidence="3 9" id="KW-0808">Transferase</keyword>
<dbReference type="EMBL" id="PVTQ01000004">
    <property type="protein sequence ID" value="PRY91306.1"/>
    <property type="molecule type" value="Genomic_DNA"/>
</dbReference>
<keyword evidence="6 7" id="KW-0472">Membrane</keyword>
<feature type="transmembrane region" description="Helical" evidence="7">
    <location>
        <begin position="578"/>
        <end position="598"/>
    </location>
</feature>
<keyword evidence="2" id="KW-0328">Glycosyltransferase</keyword>
<proteinExistence type="predicted"/>
<evidence type="ECO:0000256" key="4">
    <source>
        <dbReference type="ARBA" id="ARBA00022692"/>
    </source>
</evidence>
<name>A0A2T0WX79_9RHOB</name>
<dbReference type="SUPFAM" id="SSF53448">
    <property type="entry name" value="Nucleotide-diphospho-sugar transferases"/>
    <property type="match status" value="1"/>
</dbReference>
<dbReference type="InterPro" id="IPR050321">
    <property type="entry name" value="Glycosyltr_2/OpgH_subfam"/>
</dbReference>
<feature type="transmembrane region" description="Helical" evidence="7">
    <location>
        <begin position="186"/>
        <end position="204"/>
    </location>
</feature>
<evidence type="ECO:0000256" key="7">
    <source>
        <dbReference type="SAM" id="Phobius"/>
    </source>
</evidence>
<dbReference type="AlphaFoldDB" id="A0A2T0WX79"/>
<dbReference type="RefSeq" id="WP_245888492.1">
    <property type="nucleotide sequence ID" value="NZ_PVTQ01000004.1"/>
</dbReference>
<feature type="transmembrane region" description="Helical" evidence="7">
    <location>
        <begin position="548"/>
        <end position="566"/>
    </location>
</feature>
<comment type="caution">
    <text evidence="9">The sequence shown here is derived from an EMBL/GenBank/DDBJ whole genome shotgun (WGS) entry which is preliminary data.</text>
</comment>
<dbReference type="Gene3D" id="3.90.550.10">
    <property type="entry name" value="Spore Coat Polysaccharide Biosynthesis Protein SpsA, Chain A"/>
    <property type="match status" value="1"/>
</dbReference>
<evidence type="ECO:0000313" key="10">
    <source>
        <dbReference type="Proteomes" id="UP000238392"/>
    </source>
</evidence>
<dbReference type="Pfam" id="PF05157">
    <property type="entry name" value="MshEN"/>
    <property type="match status" value="1"/>
</dbReference>
<evidence type="ECO:0000256" key="2">
    <source>
        <dbReference type="ARBA" id="ARBA00022676"/>
    </source>
</evidence>
<keyword evidence="4 7" id="KW-0812">Transmembrane</keyword>
<gene>
    <name evidence="9" type="ORF">CLV74_104328</name>
</gene>
<evidence type="ECO:0000256" key="3">
    <source>
        <dbReference type="ARBA" id="ARBA00022679"/>
    </source>
</evidence>
<dbReference type="InterPro" id="IPR007831">
    <property type="entry name" value="T2SS_GspE_N"/>
</dbReference>
<dbReference type="GO" id="GO:0016757">
    <property type="term" value="F:glycosyltransferase activity"/>
    <property type="evidence" value="ECO:0007669"/>
    <property type="project" value="UniProtKB-KW"/>
</dbReference>
<evidence type="ECO:0000256" key="5">
    <source>
        <dbReference type="ARBA" id="ARBA00022989"/>
    </source>
</evidence>
<dbReference type="InterPro" id="IPR037257">
    <property type="entry name" value="T2SS_E_N_sf"/>
</dbReference>
<feature type="transmembrane region" description="Helical" evidence="7">
    <location>
        <begin position="210"/>
        <end position="234"/>
    </location>
</feature>
<organism evidence="9 10">
    <name type="scientific">Donghicola tyrosinivorans</name>
    <dbReference type="NCBI Taxonomy" id="1652492"/>
    <lineage>
        <taxon>Bacteria</taxon>
        <taxon>Pseudomonadati</taxon>
        <taxon>Pseudomonadota</taxon>
        <taxon>Alphaproteobacteria</taxon>
        <taxon>Rhodobacterales</taxon>
        <taxon>Roseobacteraceae</taxon>
        <taxon>Donghicola</taxon>
    </lineage>
</organism>
<dbReference type="CDD" id="cd06427">
    <property type="entry name" value="CESA_like_2"/>
    <property type="match status" value="1"/>
</dbReference>
<feature type="domain" description="Type II secretion system protein GspE N-terminal" evidence="8">
    <location>
        <begin position="87"/>
        <end position="161"/>
    </location>
</feature>
<evidence type="ECO:0000256" key="1">
    <source>
        <dbReference type="ARBA" id="ARBA00004141"/>
    </source>
</evidence>
<evidence type="ECO:0000259" key="8">
    <source>
        <dbReference type="Pfam" id="PF05157"/>
    </source>
</evidence>
<dbReference type="Proteomes" id="UP000238392">
    <property type="component" value="Unassembled WGS sequence"/>
</dbReference>
<dbReference type="Pfam" id="PF13641">
    <property type="entry name" value="Glyco_tranf_2_3"/>
    <property type="match status" value="1"/>
</dbReference>